<dbReference type="EMBL" id="GIFC01007084">
    <property type="protein sequence ID" value="MXU89167.1"/>
    <property type="molecule type" value="Transcribed_RNA"/>
</dbReference>
<feature type="transmembrane region" description="Helical" evidence="1">
    <location>
        <begin position="46"/>
        <end position="62"/>
    </location>
</feature>
<evidence type="ECO:0000313" key="3">
    <source>
        <dbReference type="EMBL" id="MXU89167.1"/>
    </source>
</evidence>
<sequence length="106" mass="11833">MIRIDRLQVCLLLLLLLSSTQFLRNVDYERIALRLLSKLADLVTGHSVQQLIPVVVISFLVLRTRPTNGCFIFLHLPMPPLVLLAATLGVSSPRVPGSRFRCPTSL</sequence>
<evidence type="ECO:0008006" key="4">
    <source>
        <dbReference type="Google" id="ProtNLM"/>
    </source>
</evidence>
<name>A0A6B0UGK7_IXORI</name>
<keyword evidence="1" id="KW-0812">Transmembrane</keyword>
<organism evidence="3">
    <name type="scientific">Ixodes ricinus</name>
    <name type="common">Common tick</name>
    <name type="synonym">Acarus ricinus</name>
    <dbReference type="NCBI Taxonomy" id="34613"/>
    <lineage>
        <taxon>Eukaryota</taxon>
        <taxon>Metazoa</taxon>
        <taxon>Ecdysozoa</taxon>
        <taxon>Arthropoda</taxon>
        <taxon>Chelicerata</taxon>
        <taxon>Arachnida</taxon>
        <taxon>Acari</taxon>
        <taxon>Parasitiformes</taxon>
        <taxon>Ixodida</taxon>
        <taxon>Ixodoidea</taxon>
        <taxon>Ixodidae</taxon>
        <taxon>Ixodinae</taxon>
        <taxon>Ixodes</taxon>
    </lineage>
</organism>
<feature type="transmembrane region" description="Helical" evidence="1">
    <location>
        <begin position="69"/>
        <end position="90"/>
    </location>
</feature>
<keyword evidence="1" id="KW-0472">Membrane</keyword>
<keyword evidence="1" id="KW-1133">Transmembrane helix</keyword>
<feature type="chain" id="PRO_5025521292" description="Secreted protein" evidence="2">
    <location>
        <begin position="23"/>
        <end position="106"/>
    </location>
</feature>
<dbReference type="AlphaFoldDB" id="A0A6B0UGK7"/>
<accession>A0A6B0UGK7</accession>
<protein>
    <recommendedName>
        <fullName evidence="4">Secreted protein</fullName>
    </recommendedName>
</protein>
<feature type="signal peptide" evidence="2">
    <location>
        <begin position="1"/>
        <end position="22"/>
    </location>
</feature>
<reference evidence="3" key="1">
    <citation type="submission" date="2019-12" db="EMBL/GenBank/DDBJ databases">
        <title>An insight into the sialome of adult female Ixodes ricinus ticks feeding for 6 days.</title>
        <authorList>
            <person name="Perner J."/>
            <person name="Ribeiro J.M.C."/>
        </authorList>
    </citation>
    <scope>NUCLEOTIDE SEQUENCE</scope>
    <source>
        <strain evidence="3">Semi-engorged</strain>
        <tissue evidence="3">Salivary glands</tissue>
    </source>
</reference>
<keyword evidence="2" id="KW-0732">Signal</keyword>
<proteinExistence type="predicted"/>
<evidence type="ECO:0000256" key="1">
    <source>
        <dbReference type="SAM" id="Phobius"/>
    </source>
</evidence>
<evidence type="ECO:0000256" key="2">
    <source>
        <dbReference type="SAM" id="SignalP"/>
    </source>
</evidence>